<protein>
    <submittedName>
        <fullName evidence="1">Uncharacterized protein</fullName>
    </submittedName>
</protein>
<accession>X1GY58</accession>
<gene>
    <name evidence="1" type="ORF">S03H2_50066</name>
</gene>
<proteinExistence type="predicted"/>
<dbReference type="EMBL" id="BARU01031676">
    <property type="protein sequence ID" value="GAH62861.1"/>
    <property type="molecule type" value="Genomic_DNA"/>
</dbReference>
<comment type="caution">
    <text evidence="1">The sequence shown here is derived from an EMBL/GenBank/DDBJ whole genome shotgun (WGS) entry which is preliminary data.</text>
</comment>
<evidence type="ECO:0000313" key="1">
    <source>
        <dbReference type="EMBL" id="GAH62861.1"/>
    </source>
</evidence>
<name>X1GY58_9ZZZZ</name>
<dbReference type="AlphaFoldDB" id="X1GY58"/>
<feature type="non-terminal residue" evidence="1">
    <location>
        <position position="183"/>
    </location>
</feature>
<organism evidence="1">
    <name type="scientific">marine sediment metagenome</name>
    <dbReference type="NCBI Taxonomy" id="412755"/>
    <lineage>
        <taxon>unclassified sequences</taxon>
        <taxon>metagenomes</taxon>
        <taxon>ecological metagenomes</taxon>
    </lineage>
</organism>
<reference evidence="1" key="1">
    <citation type="journal article" date="2014" name="Front. Microbiol.">
        <title>High frequency of phylogenetically diverse reductive dehalogenase-homologous genes in deep subseafloor sedimentary metagenomes.</title>
        <authorList>
            <person name="Kawai M."/>
            <person name="Futagami T."/>
            <person name="Toyoda A."/>
            <person name="Takaki Y."/>
            <person name="Nishi S."/>
            <person name="Hori S."/>
            <person name="Arai W."/>
            <person name="Tsubouchi T."/>
            <person name="Morono Y."/>
            <person name="Uchiyama I."/>
            <person name="Ito T."/>
            <person name="Fujiyama A."/>
            <person name="Inagaki F."/>
            <person name="Takami H."/>
        </authorList>
    </citation>
    <scope>NUCLEOTIDE SEQUENCE</scope>
    <source>
        <strain evidence="1">Expedition CK06-06</strain>
    </source>
</reference>
<sequence length="183" mass="20068">MEFFDKILGTFSKKIDYVRRASMGVPKTFVINLAVPLTDQRYDISGNIYYIWSSPKATDYVDIKVNKTSEPALRCVRQTGLITPFDKLLITTPPGQAGEMVILYGTEAPELLTLIDNRSATLADTAAILNELQGDVLPENWNEATIGVAQAQVLAANADRKSFTIQAESTNTGIVYIGFDATV</sequence>